<name>A0A8D8LSW6_9HEMI</name>
<feature type="compositionally biased region" description="Basic and acidic residues" evidence="2">
    <location>
        <begin position="523"/>
        <end position="536"/>
    </location>
</feature>
<feature type="region of interest" description="Disordered" evidence="2">
    <location>
        <begin position="819"/>
        <end position="851"/>
    </location>
</feature>
<feature type="domain" description="C2H2-type" evidence="4">
    <location>
        <begin position="1099"/>
        <end position="1120"/>
    </location>
</feature>
<evidence type="ECO:0000256" key="3">
    <source>
        <dbReference type="SAM" id="SignalP"/>
    </source>
</evidence>
<feature type="signal peptide" evidence="3">
    <location>
        <begin position="1"/>
        <end position="23"/>
    </location>
</feature>
<keyword evidence="1" id="KW-0175">Coiled coil</keyword>
<feature type="coiled-coil region" evidence="1">
    <location>
        <begin position="348"/>
        <end position="375"/>
    </location>
</feature>
<feature type="compositionally biased region" description="Basic residues" evidence="2">
    <location>
        <begin position="726"/>
        <end position="735"/>
    </location>
</feature>
<feature type="region of interest" description="Disordered" evidence="2">
    <location>
        <begin position="523"/>
        <end position="547"/>
    </location>
</feature>
<feature type="region of interest" description="Disordered" evidence="2">
    <location>
        <begin position="710"/>
        <end position="735"/>
    </location>
</feature>
<sequence>MPRLLNICIVLVTVCSLLDQAVAKRMSLKNKRKNVLHKMLDKEARDRNDTLMQRLLWEENSDPNKHLMYKPPWPPHYEDMMENYTLPPNLQPGPNESAIDNSDWVREMVPGFPPKLTTKKKIVTTKKRNRTTSKYKKKLAERSSTTLDPEVVERLKNFTVFSLLHLSPPSLEDDTIIPFHQEYLDPNYYTYRSKAWTTTDSTNGSSVEVNTTSSENKTIHDDFNDFDNPMATENIDRTIGDFNTNLSKLLEIVEHFEELNNDVVAKNKVDYTVDKSSKNNANRIRNLIMNKDENLDEFKERCLFSENTVDVMYNNEINAVNNCQKTVKDAKGSQDSKNNAKEWKNVQFNDYNDKLNEERNEIDDTDNINENQNDEISNERTELIDDILLKYCRENVTDFERNLRNDVYYNTLRSVIELFVKDVLSERKKFDKIEENHKEDVTILYNDRNENEVDKKGKPDGDLEALERTMKPNIHRVNELKVNRNDVSTVEMNIVTNDGKTEVINNESDSFSQKNVADIVKNIESDSNPKSKRDDPVDSLNEDLTKTDWANSSKNDKVVAEYLLNNKLKQEIKRINSLIDEMNAYNKSLNYSHIKVDKNNSLHEIIEKLREKRNVHIQQRMKRSNDFMTSFFNINTDTKNIQFNELMTYLEEYEKTKLRRQKRWFVERQGNTCGLYRDNHFLEESTEANANASATPYNLREGPRKVVRLKRSKSEEDYNNREAVKRQKKSGSNRIKSKHVNNVVKSGDNVKKMYNQKLSASKEKYYYPREPTHDPGDELWKVVKKDYETNPQIRDIIDKSHSNNEKFESRFWNCNNRVKRSENDMENPKTRNKRSRHSNHRTSSEEEYLEREYKKKMKAEFKKRVLTDESPETTEPTTPDLRWLDCSRSKAKVPIDIEDLGLSTPEEVLRNLKKRDLNNFNNDDVFERYDPSDDDFIENLAQHAMNNQNKRKKRNIGSRDDNNRALQVSNKRKRDINDQETPNTVNDAEQGYKKTRVERSLLLDKLKPRHRRDVMDEKPDHLSAENVHKIPEYDQYHGVKYGQTEVFEGAADLSGMYERYTAASVGPYQKKRYEKFRKFYLDATSTWCDPFIKVSFAVCPFCGDYFGNREKLLFHENYDHFNIFSTVVPVTLEPTATVSQSVKYKDMNDIFEEILKNDSLATASEKWGEFIDENINPTKRDEYRHLLFNKSMTAFITVQGHDIASDPDESRGIPTALEDNDFRVLSYLSDYHKEKNYTYDKEMMKSQKKSFPVVNLYENPENFIKKLVNHEPMIEEEKK</sequence>
<feature type="compositionally biased region" description="Basic and acidic residues" evidence="2">
    <location>
        <begin position="712"/>
        <end position="725"/>
    </location>
</feature>
<dbReference type="EMBL" id="HBUF01021667">
    <property type="protein sequence ID" value="CAG6611402.1"/>
    <property type="molecule type" value="Transcribed_RNA"/>
</dbReference>
<dbReference type="EMBL" id="HBUF01021669">
    <property type="protein sequence ID" value="CAG6611406.1"/>
    <property type="molecule type" value="Transcribed_RNA"/>
</dbReference>
<dbReference type="PROSITE" id="PS00028">
    <property type="entry name" value="ZINC_FINGER_C2H2_1"/>
    <property type="match status" value="1"/>
</dbReference>
<proteinExistence type="predicted"/>
<evidence type="ECO:0000256" key="1">
    <source>
        <dbReference type="SAM" id="Coils"/>
    </source>
</evidence>
<evidence type="ECO:0000259" key="4">
    <source>
        <dbReference type="PROSITE" id="PS00028"/>
    </source>
</evidence>
<evidence type="ECO:0000313" key="5">
    <source>
        <dbReference type="EMBL" id="CAG6611402.1"/>
    </source>
</evidence>
<evidence type="ECO:0000256" key="2">
    <source>
        <dbReference type="SAM" id="MobiDB-lite"/>
    </source>
</evidence>
<dbReference type="InterPro" id="IPR013087">
    <property type="entry name" value="Znf_C2H2_type"/>
</dbReference>
<accession>A0A8D8LSW6</accession>
<keyword evidence="3" id="KW-0732">Signal</keyword>
<feature type="compositionally biased region" description="Basic residues" evidence="2">
    <location>
        <begin position="830"/>
        <end position="840"/>
    </location>
</feature>
<feature type="compositionally biased region" description="Basic and acidic residues" evidence="2">
    <location>
        <begin position="819"/>
        <end position="829"/>
    </location>
</feature>
<dbReference type="AlphaFoldDB" id="A0A8D8LSW6"/>
<feature type="region of interest" description="Disordered" evidence="2">
    <location>
        <begin position="945"/>
        <end position="992"/>
    </location>
</feature>
<reference evidence="5" key="1">
    <citation type="submission" date="2021-05" db="EMBL/GenBank/DDBJ databases">
        <authorList>
            <person name="Alioto T."/>
            <person name="Alioto T."/>
            <person name="Gomez Garrido J."/>
        </authorList>
    </citation>
    <scope>NUCLEOTIDE SEQUENCE</scope>
</reference>
<organism evidence="5">
    <name type="scientific">Cacopsylla melanoneura</name>
    <dbReference type="NCBI Taxonomy" id="428564"/>
    <lineage>
        <taxon>Eukaryota</taxon>
        <taxon>Metazoa</taxon>
        <taxon>Ecdysozoa</taxon>
        <taxon>Arthropoda</taxon>
        <taxon>Hexapoda</taxon>
        <taxon>Insecta</taxon>
        <taxon>Pterygota</taxon>
        <taxon>Neoptera</taxon>
        <taxon>Paraneoptera</taxon>
        <taxon>Hemiptera</taxon>
        <taxon>Sternorrhyncha</taxon>
        <taxon>Psylloidea</taxon>
        <taxon>Psyllidae</taxon>
        <taxon>Psyllinae</taxon>
        <taxon>Cacopsylla</taxon>
    </lineage>
</organism>
<feature type="chain" id="PRO_5035638569" description="C2H2-type domain-containing protein" evidence="3">
    <location>
        <begin position="24"/>
        <end position="1279"/>
    </location>
</feature>
<protein>
    <recommendedName>
        <fullName evidence="4">C2H2-type domain-containing protein</fullName>
    </recommendedName>
</protein>